<dbReference type="Gene3D" id="1.20.1720.10">
    <property type="entry name" value="Multidrug resistance protein D"/>
    <property type="match status" value="1"/>
</dbReference>
<feature type="transmembrane region" description="Helical" evidence="5">
    <location>
        <begin position="351"/>
        <end position="377"/>
    </location>
</feature>
<evidence type="ECO:0000256" key="3">
    <source>
        <dbReference type="ARBA" id="ARBA00022989"/>
    </source>
</evidence>
<feature type="transmembrane region" description="Helical" evidence="5">
    <location>
        <begin position="203"/>
        <end position="221"/>
    </location>
</feature>
<evidence type="ECO:0000256" key="1">
    <source>
        <dbReference type="ARBA" id="ARBA00004651"/>
    </source>
</evidence>
<evidence type="ECO:0000313" key="7">
    <source>
        <dbReference type="EMBL" id="SJN29689.1"/>
    </source>
</evidence>
<dbReference type="EMBL" id="FUKQ01000025">
    <property type="protein sequence ID" value="SJN29689.1"/>
    <property type="molecule type" value="Genomic_DNA"/>
</dbReference>
<reference evidence="7 8" key="1">
    <citation type="submission" date="2017-02" db="EMBL/GenBank/DDBJ databases">
        <authorList>
            <person name="Peterson S.W."/>
        </authorList>
    </citation>
    <scope>NUCLEOTIDE SEQUENCE [LARGE SCALE GENOMIC DNA]</scope>
    <source>
        <strain evidence="7 8">LSP_Lj1</strain>
    </source>
</reference>
<feature type="transmembrane region" description="Helical" evidence="5">
    <location>
        <begin position="47"/>
        <end position="67"/>
    </location>
</feature>
<dbReference type="InterPro" id="IPR020846">
    <property type="entry name" value="MFS_dom"/>
</dbReference>
<dbReference type="RefSeq" id="WP_179110636.1">
    <property type="nucleotide sequence ID" value="NZ_FUKQ01000025.1"/>
</dbReference>
<gene>
    <name evidence="7" type="ORF">FM114_06785</name>
</gene>
<feature type="domain" description="Major facilitator superfamily (MFS) profile" evidence="6">
    <location>
        <begin position="13"/>
        <end position="449"/>
    </location>
</feature>
<dbReference type="Pfam" id="PF07690">
    <property type="entry name" value="MFS_1"/>
    <property type="match status" value="1"/>
</dbReference>
<keyword evidence="3 5" id="KW-1133">Transmembrane helix</keyword>
<evidence type="ECO:0000259" key="6">
    <source>
        <dbReference type="PROSITE" id="PS50850"/>
    </source>
</evidence>
<evidence type="ECO:0000256" key="5">
    <source>
        <dbReference type="SAM" id="Phobius"/>
    </source>
</evidence>
<keyword evidence="2 5" id="KW-0812">Transmembrane</keyword>
<dbReference type="PROSITE" id="PS50850">
    <property type="entry name" value="MFS"/>
    <property type="match status" value="1"/>
</dbReference>
<feature type="transmembrane region" description="Helical" evidence="5">
    <location>
        <begin position="79"/>
        <end position="101"/>
    </location>
</feature>
<proteinExistence type="predicted"/>
<feature type="transmembrane region" description="Helical" evidence="5">
    <location>
        <begin position="164"/>
        <end position="183"/>
    </location>
</feature>
<sequence length="456" mass="46950">MTSDDLRSGRRALTVGLLSGIVCVAFESVAVATAMPQAAKELGSLGLYAWAFTLFVLGMVFSTALAGRLSDRVGPVKPLAIGTVVFLAGLLLAGAAPSMLVLVLARFLQGVGGGAMNLCLMVVVAHAFDEHERASIMTAFSFCWVMPAFLGPPISAAITRHWGWHWVFWSLVPLLLAASALAARPLMALQRSHEPDHEGADPVPLWAAAVAAACVAALQGAGQMLDWRGAALGAAALAGLLVAVPRLMPPGFLRVGRGLSAVVWSRACQAGAFFAAESFLPLSMVELRGMSLFRAGLALTIGSLGWTVGSWVQSRPWFGLRRDQIIQLGVACTAFGLVAIALSSWHPRGTLLLAAVGWTVGGFGMGLAIASGSLAVMALSEPAQLGRNTSSLQTAEGLGNAMTGAVAGTIFHSLHGSAAGNHTFGWLFTAAALACLAGLLAAARIGHVRNASAGAA</sequence>
<dbReference type="AlphaFoldDB" id="A0A1R4JCG6"/>
<feature type="transmembrane region" description="Helical" evidence="5">
    <location>
        <begin position="398"/>
        <end position="418"/>
    </location>
</feature>
<dbReference type="PRINTS" id="PR01036">
    <property type="entry name" value="TCRTETB"/>
</dbReference>
<organism evidence="7 8">
    <name type="scientific">Luteococcus japonicus LSP_Lj1</name>
    <dbReference type="NCBI Taxonomy" id="1255658"/>
    <lineage>
        <taxon>Bacteria</taxon>
        <taxon>Bacillati</taxon>
        <taxon>Actinomycetota</taxon>
        <taxon>Actinomycetes</taxon>
        <taxon>Propionibacteriales</taxon>
        <taxon>Propionibacteriaceae</taxon>
        <taxon>Luteococcus</taxon>
    </lineage>
</organism>
<feature type="transmembrane region" description="Helical" evidence="5">
    <location>
        <begin position="424"/>
        <end position="443"/>
    </location>
</feature>
<evidence type="ECO:0000256" key="2">
    <source>
        <dbReference type="ARBA" id="ARBA00022692"/>
    </source>
</evidence>
<feature type="transmembrane region" description="Helical" evidence="5">
    <location>
        <begin position="325"/>
        <end position="345"/>
    </location>
</feature>
<feature type="transmembrane region" description="Helical" evidence="5">
    <location>
        <begin position="227"/>
        <end position="247"/>
    </location>
</feature>
<feature type="transmembrane region" description="Helical" evidence="5">
    <location>
        <begin position="107"/>
        <end position="128"/>
    </location>
</feature>
<keyword evidence="8" id="KW-1185">Reference proteome</keyword>
<accession>A0A1R4JCG6</accession>
<dbReference type="STRING" id="1255658.FM114_06785"/>
<dbReference type="PANTHER" id="PTHR23501">
    <property type="entry name" value="MAJOR FACILITATOR SUPERFAMILY"/>
    <property type="match status" value="1"/>
</dbReference>
<feature type="transmembrane region" description="Helical" evidence="5">
    <location>
        <begin position="12"/>
        <end position="35"/>
    </location>
</feature>
<protein>
    <submittedName>
        <fullName evidence="7">MFS transporter</fullName>
    </submittedName>
</protein>
<dbReference type="GO" id="GO:0022857">
    <property type="term" value="F:transmembrane transporter activity"/>
    <property type="evidence" value="ECO:0007669"/>
    <property type="project" value="InterPro"/>
</dbReference>
<keyword evidence="4 5" id="KW-0472">Membrane</keyword>
<dbReference type="Proteomes" id="UP000188342">
    <property type="component" value="Unassembled WGS sequence"/>
</dbReference>
<dbReference type="PANTHER" id="PTHR23501:SF154">
    <property type="entry name" value="MULTIDRUG-EFFLUX TRANSPORTER RV1634-RELATED"/>
    <property type="match status" value="1"/>
</dbReference>
<dbReference type="GO" id="GO:0005886">
    <property type="term" value="C:plasma membrane"/>
    <property type="evidence" value="ECO:0007669"/>
    <property type="project" value="UniProtKB-SubCell"/>
</dbReference>
<dbReference type="InterPro" id="IPR036259">
    <property type="entry name" value="MFS_trans_sf"/>
</dbReference>
<name>A0A1R4JCG6_9ACTN</name>
<evidence type="ECO:0000313" key="8">
    <source>
        <dbReference type="Proteomes" id="UP000188342"/>
    </source>
</evidence>
<dbReference type="SUPFAM" id="SSF103473">
    <property type="entry name" value="MFS general substrate transporter"/>
    <property type="match status" value="1"/>
</dbReference>
<dbReference type="Gene3D" id="1.20.1250.20">
    <property type="entry name" value="MFS general substrate transporter like domains"/>
    <property type="match status" value="1"/>
</dbReference>
<comment type="subcellular location">
    <subcellularLocation>
        <location evidence="1">Cell membrane</location>
        <topology evidence="1">Multi-pass membrane protein</topology>
    </subcellularLocation>
</comment>
<feature type="transmembrane region" description="Helical" evidence="5">
    <location>
        <begin position="292"/>
        <end position="313"/>
    </location>
</feature>
<dbReference type="InterPro" id="IPR011701">
    <property type="entry name" value="MFS"/>
</dbReference>
<evidence type="ECO:0000256" key="4">
    <source>
        <dbReference type="ARBA" id="ARBA00023136"/>
    </source>
</evidence>